<dbReference type="GO" id="GO:0005506">
    <property type="term" value="F:iron ion binding"/>
    <property type="evidence" value="ECO:0007669"/>
    <property type="project" value="InterPro"/>
</dbReference>
<evidence type="ECO:0000313" key="8">
    <source>
        <dbReference type="EMBL" id="CAG1970251.1"/>
    </source>
</evidence>
<proteinExistence type="inferred from homology"/>
<dbReference type="Proteomes" id="UP000746612">
    <property type="component" value="Unassembled WGS sequence"/>
</dbReference>
<evidence type="ECO:0000256" key="6">
    <source>
        <dbReference type="ARBA" id="ARBA00023004"/>
    </source>
</evidence>
<name>A0A9N8RAR1_GIBZA</name>
<comment type="similarity">
    <text evidence="2">Belongs to the cytochrome P450 family.</text>
</comment>
<accession>A0A9N8RAR1</accession>
<evidence type="ECO:0008006" key="10">
    <source>
        <dbReference type="Google" id="ProtNLM"/>
    </source>
</evidence>
<evidence type="ECO:0000256" key="1">
    <source>
        <dbReference type="ARBA" id="ARBA00001971"/>
    </source>
</evidence>
<evidence type="ECO:0000256" key="3">
    <source>
        <dbReference type="ARBA" id="ARBA00022617"/>
    </source>
</evidence>
<keyword evidence="6" id="KW-0408">Iron</keyword>
<dbReference type="EMBL" id="CAJPIJ010000082">
    <property type="protein sequence ID" value="CAG1970251.1"/>
    <property type="molecule type" value="Genomic_DNA"/>
</dbReference>
<dbReference type="GO" id="GO:0004497">
    <property type="term" value="F:monooxygenase activity"/>
    <property type="evidence" value="ECO:0007669"/>
    <property type="project" value="UniProtKB-KW"/>
</dbReference>
<gene>
    <name evidence="8" type="ORF">MDCFG202_LOCUS85964</name>
</gene>
<dbReference type="Gene3D" id="1.10.630.10">
    <property type="entry name" value="Cytochrome P450"/>
    <property type="match status" value="1"/>
</dbReference>
<dbReference type="InterPro" id="IPR050121">
    <property type="entry name" value="Cytochrome_P450_monoxygenase"/>
</dbReference>
<dbReference type="GO" id="GO:0016705">
    <property type="term" value="F:oxidoreductase activity, acting on paired donors, with incorporation or reduction of molecular oxygen"/>
    <property type="evidence" value="ECO:0007669"/>
    <property type="project" value="InterPro"/>
</dbReference>
<comment type="caution">
    <text evidence="8">The sequence shown here is derived from an EMBL/GenBank/DDBJ whole genome shotgun (WGS) entry which is preliminary data.</text>
</comment>
<keyword evidence="3" id="KW-0349">Heme</keyword>
<dbReference type="PANTHER" id="PTHR24305:SF77">
    <property type="entry name" value="CYTOCHROME P450 MONOOXYGENASE"/>
    <property type="match status" value="1"/>
</dbReference>
<dbReference type="AlphaFoldDB" id="A0A9N8RAR1"/>
<sequence length="288" mass="32639">MSSTKEAEEVIGIENEHLAHQERRILQNAKRLLFEVLRFTRGKTFNRASAANETTFMLFKNYPDRIVIECNHDDLRRICAVRSPYVRADWYKGMRLEPDKDVILTYSNDKHTEMRSKMATGYAGKGSENFEKDIDARITELLKLIGNKYISDDHSYKPLDWGLIMAGTDLAATTLRVAILYILTQPQAHMRLLDEFRAHGLLSGRSIETIVSIATASNMPYLQACIKETLRICPPFCGLLEKVVAHGGDVISDGRILPKGTHIGLSFWGIMRDTDVFGDDADVFRLGR</sequence>
<dbReference type="SUPFAM" id="SSF48264">
    <property type="entry name" value="Cytochrome P450"/>
    <property type="match status" value="1"/>
</dbReference>
<comment type="cofactor">
    <cofactor evidence="1">
        <name>heme</name>
        <dbReference type="ChEBI" id="CHEBI:30413"/>
    </cofactor>
</comment>
<evidence type="ECO:0000313" key="9">
    <source>
        <dbReference type="Proteomes" id="UP000746612"/>
    </source>
</evidence>
<evidence type="ECO:0000256" key="7">
    <source>
        <dbReference type="ARBA" id="ARBA00023033"/>
    </source>
</evidence>
<keyword evidence="5" id="KW-0560">Oxidoreductase</keyword>
<protein>
    <recommendedName>
        <fullName evidence="10">Cytochrome P450</fullName>
    </recommendedName>
</protein>
<dbReference type="Pfam" id="PF00067">
    <property type="entry name" value="p450"/>
    <property type="match status" value="1"/>
</dbReference>
<organism evidence="8 9">
    <name type="scientific">Gibberella zeae</name>
    <name type="common">Wheat head blight fungus</name>
    <name type="synonym">Fusarium graminearum</name>
    <dbReference type="NCBI Taxonomy" id="5518"/>
    <lineage>
        <taxon>Eukaryota</taxon>
        <taxon>Fungi</taxon>
        <taxon>Dikarya</taxon>
        <taxon>Ascomycota</taxon>
        <taxon>Pezizomycotina</taxon>
        <taxon>Sordariomycetes</taxon>
        <taxon>Hypocreomycetidae</taxon>
        <taxon>Hypocreales</taxon>
        <taxon>Nectriaceae</taxon>
        <taxon>Fusarium</taxon>
    </lineage>
</organism>
<evidence type="ECO:0000256" key="4">
    <source>
        <dbReference type="ARBA" id="ARBA00022723"/>
    </source>
</evidence>
<keyword evidence="4" id="KW-0479">Metal-binding</keyword>
<dbReference type="InterPro" id="IPR036396">
    <property type="entry name" value="Cyt_P450_sf"/>
</dbReference>
<dbReference type="PANTHER" id="PTHR24305">
    <property type="entry name" value="CYTOCHROME P450"/>
    <property type="match status" value="1"/>
</dbReference>
<dbReference type="GO" id="GO:0020037">
    <property type="term" value="F:heme binding"/>
    <property type="evidence" value="ECO:0007669"/>
    <property type="project" value="InterPro"/>
</dbReference>
<evidence type="ECO:0000256" key="2">
    <source>
        <dbReference type="ARBA" id="ARBA00010617"/>
    </source>
</evidence>
<keyword evidence="7" id="KW-0503">Monooxygenase</keyword>
<dbReference type="InterPro" id="IPR001128">
    <property type="entry name" value="Cyt_P450"/>
</dbReference>
<evidence type="ECO:0000256" key="5">
    <source>
        <dbReference type="ARBA" id="ARBA00023002"/>
    </source>
</evidence>
<reference evidence="8" key="1">
    <citation type="submission" date="2021-03" db="EMBL/GenBank/DDBJ databases">
        <authorList>
            <person name="Alouane T."/>
            <person name="Langin T."/>
            <person name="Bonhomme L."/>
        </authorList>
    </citation>
    <scope>NUCLEOTIDE SEQUENCE</scope>
    <source>
        <strain evidence="8">MDC_Fg202</strain>
    </source>
</reference>